<evidence type="ECO:0000256" key="3">
    <source>
        <dbReference type="ARBA" id="ARBA00022578"/>
    </source>
</evidence>
<comment type="similarity">
    <text evidence="1">In the C-terminal section; belongs to the transposase 35 family.</text>
</comment>
<dbReference type="GO" id="GO:0003677">
    <property type="term" value="F:DNA binding"/>
    <property type="evidence" value="ECO:0007669"/>
    <property type="project" value="UniProtKB-KW"/>
</dbReference>
<evidence type="ECO:0000259" key="10">
    <source>
        <dbReference type="Pfam" id="PF12323"/>
    </source>
</evidence>
<dbReference type="InterPro" id="IPR010095">
    <property type="entry name" value="Cas12f1-like_TNB"/>
</dbReference>
<keyword evidence="3" id="KW-0815">Transposition</keyword>
<evidence type="ECO:0000256" key="1">
    <source>
        <dbReference type="ARBA" id="ARBA00008761"/>
    </source>
</evidence>
<dbReference type="GO" id="GO:0032196">
    <property type="term" value="P:transposition"/>
    <property type="evidence" value="ECO:0007669"/>
    <property type="project" value="UniProtKB-KW"/>
</dbReference>
<evidence type="ECO:0000259" key="8">
    <source>
        <dbReference type="Pfam" id="PF01385"/>
    </source>
</evidence>
<dbReference type="InterPro" id="IPR021027">
    <property type="entry name" value="Transposase_put_HTH"/>
</dbReference>
<dbReference type="NCBIfam" id="NF040570">
    <property type="entry name" value="guided_TnpB"/>
    <property type="match status" value="1"/>
</dbReference>
<dbReference type="AlphaFoldDB" id="A0A2J9PM65"/>
<name>A0A2J9PM65_9LACT</name>
<comment type="similarity">
    <text evidence="2">In the N-terminal section; belongs to the transposase 2 family.</text>
</comment>
<dbReference type="Pfam" id="PF12323">
    <property type="entry name" value="HTH_OrfB_IS605"/>
    <property type="match status" value="1"/>
</dbReference>
<organism evidence="11 12">
    <name type="scientific">Aerococcus viridans</name>
    <dbReference type="NCBI Taxonomy" id="1377"/>
    <lineage>
        <taxon>Bacteria</taxon>
        <taxon>Bacillati</taxon>
        <taxon>Bacillota</taxon>
        <taxon>Bacilli</taxon>
        <taxon>Lactobacillales</taxon>
        <taxon>Aerococcaceae</taxon>
        <taxon>Aerococcus</taxon>
    </lineage>
</organism>
<evidence type="ECO:0000256" key="5">
    <source>
        <dbReference type="ARBA" id="ARBA00022833"/>
    </source>
</evidence>
<keyword evidence="7" id="KW-0233">DNA recombination</keyword>
<evidence type="ECO:0000256" key="4">
    <source>
        <dbReference type="ARBA" id="ARBA00022723"/>
    </source>
</evidence>
<dbReference type="InterPro" id="IPR001959">
    <property type="entry name" value="Transposase"/>
</dbReference>
<protein>
    <submittedName>
        <fullName evidence="11">Transposase</fullName>
    </submittedName>
</protein>
<dbReference type="Pfam" id="PF01385">
    <property type="entry name" value="OrfB_IS605"/>
    <property type="match status" value="1"/>
</dbReference>
<sequence>MYQGIECKIYPNEKQRQLIHMTFGHTRFIWNEMLAMLNARYENNPDLQMLSYNALSSLIPQMKKEYPWLREVDSVAVQCSVKRLSETFVRFFKGYSRYPKFKSKKNTRQSYLSTIRGNNIRFNDNQRYIKLPKLGWIKCKSSVLHIENERIKSVTVKYTPSGDYYISILVTSDNQAMPKTGNVVGVDLGVSDLAITSDGQKYQSQRLHLSCKKQLHYWEKRMARRRLQAKKNGVALVDAKNYQQAKRQVARIHQRIKNIRKDYMHKITTDMVKSYDVIVLEGLKTTNMMKNHQLARSIAGQSWRMFRTILETKCEMYDKTFVAINPYKTSQKCSNCGYDSGKKALNIRHWTCMKCNMHHDRDINAAKNILNIGLEQALVK</sequence>
<dbReference type="Pfam" id="PF07282">
    <property type="entry name" value="Cas12f1-like_TNB"/>
    <property type="match status" value="1"/>
</dbReference>
<keyword evidence="5" id="KW-0862">Zinc</keyword>
<feature type="domain" description="Probable transposase IS891/IS1136/IS1341" evidence="8">
    <location>
        <begin position="170"/>
        <end position="291"/>
    </location>
</feature>
<dbReference type="NCBIfam" id="TIGR01766">
    <property type="entry name" value="IS200/IS605 family accessory protein TnpB-like domain"/>
    <property type="match status" value="1"/>
</dbReference>
<keyword evidence="6" id="KW-0238">DNA-binding</keyword>
<evidence type="ECO:0000256" key="7">
    <source>
        <dbReference type="ARBA" id="ARBA00023172"/>
    </source>
</evidence>
<dbReference type="EMBL" id="NBTM02000001">
    <property type="protein sequence ID" value="PNL91141.1"/>
    <property type="molecule type" value="Genomic_DNA"/>
</dbReference>
<dbReference type="Proteomes" id="UP000192813">
    <property type="component" value="Unassembled WGS sequence"/>
</dbReference>
<reference evidence="12" key="1">
    <citation type="submission" date="2017-12" db="EMBL/GenBank/DDBJ databases">
        <title>FDA dAtabase for Regulatory Grade micrObial Sequences (FDA-ARGOS): Supporting development and validation of Infectious Disease Dx tests.</title>
        <authorList>
            <person name="Hoffmann M."/>
            <person name="Allard M."/>
            <person name="Evans P."/>
            <person name="Brown E."/>
            <person name="Tallon L."/>
            <person name="Sadzewicz L."/>
            <person name="Sengamalay N."/>
            <person name="Ott S."/>
            <person name="Godinez A."/>
            <person name="Nagaraj S."/>
            <person name="Vavikolanu K."/>
            <person name="Aluvathingal J."/>
            <person name="Nadendla S."/>
            <person name="Sichtig H."/>
        </authorList>
    </citation>
    <scope>NUCLEOTIDE SEQUENCE [LARGE SCALE GENOMIC DNA]</scope>
    <source>
        <strain evidence="12">FDAARGOS_249</strain>
    </source>
</reference>
<feature type="domain" description="Cas12f1-like TNB" evidence="9">
    <location>
        <begin position="303"/>
        <end position="369"/>
    </location>
</feature>
<evidence type="ECO:0000256" key="2">
    <source>
        <dbReference type="ARBA" id="ARBA00011044"/>
    </source>
</evidence>
<dbReference type="PANTHER" id="PTHR30405">
    <property type="entry name" value="TRANSPOSASE"/>
    <property type="match status" value="1"/>
</dbReference>
<dbReference type="InterPro" id="IPR051399">
    <property type="entry name" value="RNA-guided_DNA_endo/Transpos"/>
</dbReference>
<keyword evidence="4" id="KW-0479">Metal-binding</keyword>
<dbReference type="GO" id="GO:0046872">
    <property type="term" value="F:metal ion binding"/>
    <property type="evidence" value="ECO:0007669"/>
    <property type="project" value="UniProtKB-KW"/>
</dbReference>
<dbReference type="RefSeq" id="WP_083067941.1">
    <property type="nucleotide sequence ID" value="NZ_NBTM02000001.1"/>
</dbReference>
<accession>A0A2J9PM65</accession>
<evidence type="ECO:0000259" key="9">
    <source>
        <dbReference type="Pfam" id="PF07282"/>
    </source>
</evidence>
<evidence type="ECO:0000313" key="11">
    <source>
        <dbReference type="EMBL" id="PNL91141.1"/>
    </source>
</evidence>
<proteinExistence type="inferred from homology"/>
<dbReference type="PANTHER" id="PTHR30405:SF25">
    <property type="entry name" value="RNA-GUIDED DNA ENDONUCLEASE INSQ-RELATED"/>
    <property type="match status" value="1"/>
</dbReference>
<comment type="caution">
    <text evidence="11">The sequence shown here is derived from an EMBL/GenBank/DDBJ whole genome shotgun (WGS) entry which is preliminary data.</text>
</comment>
<evidence type="ECO:0000313" key="12">
    <source>
        <dbReference type="Proteomes" id="UP000192813"/>
    </source>
</evidence>
<dbReference type="GO" id="GO:0006310">
    <property type="term" value="P:DNA recombination"/>
    <property type="evidence" value="ECO:0007669"/>
    <property type="project" value="UniProtKB-KW"/>
</dbReference>
<feature type="domain" description="Transposase putative helix-turn-helix" evidence="10">
    <location>
        <begin position="1"/>
        <end position="44"/>
    </location>
</feature>
<evidence type="ECO:0000256" key="6">
    <source>
        <dbReference type="ARBA" id="ARBA00023125"/>
    </source>
</evidence>
<gene>
    <name evidence="11" type="ORF">A6J77_002390</name>
</gene>